<sequence>MCDSSDCELSSDEQYIKVMEGSLILEDGTTYHGQIYGAYKSAIGEIVFQTGMVGYCEALTDPSYHKQFLTLTYPLIGNYGVPDSSIKDKYSLPKYFESEKIWPSALIVDR</sequence>
<protein>
    <submittedName>
        <fullName evidence="2">Carbamoyl-phosphate synthase small subunit N-terminal domain-containing protein</fullName>
    </submittedName>
</protein>
<evidence type="ECO:0000313" key="1">
    <source>
        <dbReference type="Proteomes" id="UP000887579"/>
    </source>
</evidence>
<name>A0AC34FW29_9BILA</name>
<evidence type="ECO:0000313" key="2">
    <source>
        <dbReference type="WBParaSite" id="ES5_v2.g21712.t1"/>
    </source>
</evidence>
<accession>A0AC34FW29</accession>
<proteinExistence type="predicted"/>
<dbReference type="WBParaSite" id="ES5_v2.g21712.t1">
    <property type="protein sequence ID" value="ES5_v2.g21712.t1"/>
    <property type="gene ID" value="ES5_v2.g21712"/>
</dbReference>
<dbReference type="Proteomes" id="UP000887579">
    <property type="component" value="Unplaced"/>
</dbReference>
<reference evidence="2" key="1">
    <citation type="submission" date="2022-11" db="UniProtKB">
        <authorList>
            <consortium name="WormBaseParasite"/>
        </authorList>
    </citation>
    <scope>IDENTIFICATION</scope>
</reference>
<organism evidence="1 2">
    <name type="scientific">Panagrolaimus sp. ES5</name>
    <dbReference type="NCBI Taxonomy" id="591445"/>
    <lineage>
        <taxon>Eukaryota</taxon>
        <taxon>Metazoa</taxon>
        <taxon>Ecdysozoa</taxon>
        <taxon>Nematoda</taxon>
        <taxon>Chromadorea</taxon>
        <taxon>Rhabditida</taxon>
        <taxon>Tylenchina</taxon>
        <taxon>Panagrolaimomorpha</taxon>
        <taxon>Panagrolaimoidea</taxon>
        <taxon>Panagrolaimidae</taxon>
        <taxon>Panagrolaimus</taxon>
    </lineage>
</organism>